<comment type="caution">
    <text evidence="1">The sequence shown here is derived from an EMBL/GenBank/DDBJ whole genome shotgun (WGS) entry which is preliminary data.</text>
</comment>
<evidence type="ECO:0000313" key="1">
    <source>
        <dbReference type="EMBL" id="RFA31817.1"/>
    </source>
</evidence>
<dbReference type="AlphaFoldDB" id="A0A3E0WI60"/>
<protein>
    <submittedName>
        <fullName evidence="1">Uncharacterized protein</fullName>
    </submittedName>
</protein>
<name>A0A3E0WI60_9BACI</name>
<dbReference type="RefSeq" id="WP_116279773.1">
    <property type="nucleotide sequence ID" value="NZ_NFZX01000099.1"/>
</dbReference>
<gene>
    <name evidence="1" type="ORF">CAI16_19785</name>
</gene>
<organism evidence="1 2">
    <name type="scientific">Virgibacillus dokdonensis</name>
    <dbReference type="NCBI Taxonomy" id="302167"/>
    <lineage>
        <taxon>Bacteria</taxon>
        <taxon>Bacillati</taxon>
        <taxon>Bacillota</taxon>
        <taxon>Bacilli</taxon>
        <taxon>Bacillales</taxon>
        <taxon>Bacillaceae</taxon>
        <taxon>Virgibacillus</taxon>
    </lineage>
</organism>
<sequence length="199" mass="23926">MFEYLIEKDQVNLKRIVSRWLKQFIIEPTLMQRTTPESYLKGFNRKRTAENCYEYFALMKELNNSLLQVDKKKLVKDIAMYIDLRTPFIYSHMHLETPGYQIDKQLFEEMPFHYKSNNSKALSFINEAKKSMVINHKTKWISEKPTVRQIKLIENKLKKKKQVLRINIEEINKYQAAILIPYLLEKQTYDQEGLQNLLE</sequence>
<accession>A0A3E0WI60</accession>
<dbReference type="EMBL" id="NFZX01000099">
    <property type="protein sequence ID" value="RFA31817.1"/>
    <property type="molecule type" value="Genomic_DNA"/>
</dbReference>
<proteinExistence type="predicted"/>
<reference evidence="1 2" key="1">
    <citation type="submission" date="2017-05" db="EMBL/GenBank/DDBJ databases">
        <title>Virgibacillus sp. AK90 isolated from a saltern of Kakinada, India.</title>
        <authorList>
            <person name="Gupta V."/>
            <person name="Sidhu C."/>
            <person name="Korpole S."/>
            <person name="Pinnaka A.K."/>
        </authorList>
    </citation>
    <scope>NUCLEOTIDE SEQUENCE [LARGE SCALE GENOMIC DNA]</scope>
    <source>
        <strain evidence="1 2">AK90</strain>
    </source>
</reference>
<evidence type="ECO:0000313" key="2">
    <source>
        <dbReference type="Proteomes" id="UP000256488"/>
    </source>
</evidence>
<dbReference type="Proteomes" id="UP000256488">
    <property type="component" value="Unassembled WGS sequence"/>
</dbReference>